<organism evidence="1 2">
    <name type="scientific">Artomyces pyxidatus</name>
    <dbReference type="NCBI Taxonomy" id="48021"/>
    <lineage>
        <taxon>Eukaryota</taxon>
        <taxon>Fungi</taxon>
        <taxon>Dikarya</taxon>
        <taxon>Basidiomycota</taxon>
        <taxon>Agaricomycotina</taxon>
        <taxon>Agaricomycetes</taxon>
        <taxon>Russulales</taxon>
        <taxon>Auriscalpiaceae</taxon>
        <taxon>Artomyces</taxon>
    </lineage>
</organism>
<comment type="caution">
    <text evidence="1">The sequence shown here is derived from an EMBL/GenBank/DDBJ whole genome shotgun (WGS) entry which is preliminary data.</text>
</comment>
<evidence type="ECO:0000313" key="1">
    <source>
        <dbReference type="EMBL" id="KAI0060134.1"/>
    </source>
</evidence>
<sequence>MIGLASVLGLDMTIMTPNDITAVPNAVVKLTRVITVDNARETPNGITHGVPNNCSLTNDGTRDSSYMTFKNGSEVVATLNGDASLFGKYMAVSSKKTDADYAIRKTFHNTIESIRPDNYHGALIISERSLHQEISLDP</sequence>
<dbReference type="Proteomes" id="UP000814140">
    <property type="component" value="Unassembled WGS sequence"/>
</dbReference>
<protein>
    <submittedName>
        <fullName evidence="1">Uncharacterized protein</fullName>
    </submittedName>
</protein>
<keyword evidence="2" id="KW-1185">Reference proteome</keyword>
<reference evidence="1" key="1">
    <citation type="submission" date="2021-03" db="EMBL/GenBank/DDBJ databases">
        <authorList>
            <consortium name="DOE Joint Genome Institute"/>
            <person name="Ahrendt S."/>
            <person name="Looney B.P."/>
            <person name="Miyauchi S."/>
            <person name="Morin E."/>
            <person name="Drula E."/>
            <person name="Courty P.E."/>
            <person name="Chicoki N."/>
            <person name="Fauchery L."/>
            <person name="Kohler A."/>
            <person name="Kuo A."/>
            <person name="Labutti K."/>
            <person name="Pangilinan J."/>
            <person name="Lipzen A."/>
            <person name="Riley R."/>
            <person name="Andreopoulos W."/>
            <person name="He G."/>
            <person name="Johnson J."/>
            <person name="Barry K.W."/>
            <person name="Grigoriev I.V."/>
            <person name="Nagy L."/>
            <person name="Hibbett D."/>
            <person name="Henrissat B."/>
            <person name="Matheny P.B."/>
            <person name="Labbe J."/>
            <person name="Martin F."/>
        </authorList>
    </citation>
    <scope>NUCLEOTIDE SEQUENCE</scope>
    <source>
        <strain evidence="1">HHB10654</strain>
    </source>
</reference>
<dbReference type="EMBL" id="MU277221">
    <property type="protein sequence ID" value="KAI0060134.1"/>
    <property type="molecule type" value="Genomic_DNA"/>
</dbReference>
<gene>
    <name evidence="1" type="ORF">BV25DRAFT_1918001</name>
</gene>
<proteinExistence type="predicted"/>
<evidence type="ECO:0000313" key="2">
    <source>
        <dbReference type="Proteomes" id="UP000814140"/>
    </source>
</evidence>
<name>A0ACB8SUR6_9AGAM</name>
<accession>A0ACB8SUR6</accession>
<reference evidence="1" key="2">
    <citation type="journal article" date="2022" name="New Phytol.">
        <title>Evolutionary transition to the ectomycorrhizal habit in the genomes of a hyperdiverse lineage of mushroom-forming fungi.</title>
        <authorList>
            <person name="Looney B."/>
            <person name="Miyauchi S."/>
            <person name="Morin E."/>
            <person name="Drula E."/>
            <person name="Courty P.E."/>
            <person name="Kohler A."/>
            <person name="Kuo A."/>
            <person name="LaButti K."/>
            <person name="Pangilinan J."/>
            <person name="Lipzen A."/>
            <person name="Riley R."/>
            <person name="Andreopoulos W."/>
            <person name="He G."/>
            <person name="Johnson J."/>
            <person name="Nolan M."/>
            <person name="Tritt A."/>
            <person name="Barry K.W."/>
            <person name="Grigoriev I.V."/>
            <person name="Nagy L.G."/>
            <person name="Hibbett D."/>
            <person name="Henrissat B."/>
            <person name="Matheny P.B."/>
            <person name="Labbe J."/>
            <person name="Martin F.M."/>
        </authorList>
    </citation>
    <scope>NUCLEOTIDE SEQUENCE</scope>
    <source>
        <strain evidence="1">HHB10654</strain>
    </source>
</reference>